<accession>A0A382ZF54</accession>
<evidence type="ECO:0000313" key="1">
    <source>
        <dbReference type="EMBL" id="SVD94166.1"/>
    </source>
</evidence>
<proteinExistence type="predicted"/>
<gene>
    <name evidence="1" type="ORF">METZ01_LOCUS447020</name>
</gene>
<protein>
    <submittedName>
        <fullName evidence="1">Uncharacterized protein</fullName>
    </submittedName>
</protein>
<dbReference type="AlphaFoldDB" id="A0A382ZF54"/>
<reference evidence="1" key="1">
    <citation type="submission" date="2018-05" db="EMBL/GenBank/DDBJ databases">
        <authorList>
            <person name="Lanie J.A."/>
            <person name="Ng W.-L."/>
            <person name="Kazmierczak K.M."/>
            <person name="Andrzejewski T.M."/>
            <person name="Davidsen T.M."/>
            <person name="Wayne K.J."/>
            <person name="Tettelin H."/>
            <person name="Glass J.I."/>
            <person name="Rusch D."/>
            <person name="Podicherti R."/>
            <person name="Tsui H.-C.T."/>
            <person name="Winkler M.E."/>
        </authorList>
    </citation>
    <scope>NUCLEOTIDE SEQUENCE</scope>
</reference>
<name>A0A382ZF54_9ZZZZ</name>
<organism evidence="1">
    <name type="scientific">marine metagenome</name>
    <dbReference type="NCBI Taxonomy" id="408172"/>
    <lineage>
        <taxon>unclassified sequences</taxon>
        <taxon>metagenomes</taxon>
        <taxon>ecological metagenomes</taxon>
    </lineage>
</organism>
<sequence>MRTRFTWAITVLSVILLAPVAGAVTEAEVQADIDNFQGYFKKRFPNVSLTDYA</sequence>
<feature type="non-terminal residue" evidence="1">
    <location>
        <position position="53"/>
    </location>
</feature>
<dbReference type="EMBL" id="UINC01183411">
    <property type="protein sequence ID" value="SVD94166.1"/>
    <property type="molecule type" value="Genomic_DNA"/>
</dbReference>